<dbReference type="Pfam" id="PF07728">
    <property type="entry name" value="AAA_5"/>
    <property type="match status" value="1"/>
</dbReference>
<proteinExistence type="predicted"/>
<comment type="caution">
    <text evidence="2">The sequence shown here is derived from an EMBL/GenBank/DDBJ whole genome shotgun (WGS) entry which is preliminary data.</text>
</comment>
<dbReference type="Gene3D" id="3.40.50.300">
    <property type="entry name" value="P-loop containing nucleotide triphosphate hydrolases"/>
    <property type="match status" value="1"/>
</dbReference>
<evidence type="ECO:0000313" key="2">
    <source>
        <dbReference type="EMBL" id="MFC4068608.1"/>
    </source>
</evidence>
<dbReference type="RefSeq" id="WP_378069500.1">
    <property type="nucleotide sequence ID" value="NZ_JBHSBL010000019.1"/>
</dbReference>
<gene>
    <name evidence="2" type="ORF">ACFO0C_27075</name>
</gene>
<accession>A0ABV8J1V2</accession>
<feature type="domain" description="ATPase dynein-related AAA" evidence="1">
    <location>
        <begin position="36"/>
        <end position="215"/>
    </location>
</feature>
<organism evidence="2 3">
    <name type="scientific">Actinoplanes subglobosus</name>
    <dbReference type="NCBI Taxonomy" id="1547892"/>
    <lineage>
        <taxon>Bacteria</taxon>
        <taxon>Bacillati</taxon>
        <taxon>Actinomycetota</taxon>
        <taxon>Actinomycetes</taxon>
        <taxon>Micromonosporales</taxon>
        <taxon>Micromonosporaceae</taxon>
        <taxon>Actinoplanes</taxon>
    </lineage>
</organism>
<evidence type="ECO:0000313" key="3">
    <source>
        <dbReference type="Proteomes" id="UP001595867"/>
    </source>
</evidence>
<protein>
    <submittedName>
        <fullName evidence="2">AAA family ATPase</fullName>
    </submittedName>
</protein>
<keyword evidence="3" id="KW-1185">Reference proteome</keyword>
<dbReference type="SUPFAM" id="SSF52540">
    <property type="entry name" value="P-loop containing nucleoside triphosphate hydrolases"/>
    <property type="match status" value="1"/>
</dbReference>
<dbReference type="InterPro" id="IPR027417">
    <property type="entry name" value="P-loop_NTPase"/>
</dbReference>
<sequence>MAEPRTAGPDHRDGRVYLSTPETDLAIRVARATGRPLLLRGEPGSGKSSLAPWVAAREKWRYYEHVVTSRTQTQDLMWSFDIVRRFADAPVYAARDEKLDESRYVTPGVLWWAFDRESALRRGAPPPAEPDPTLEPLPLLNRGTKRDGAVVLIDEIDKADPDVPNALLVPLGSREFTVTETGTLVQGAEGSTGNHLVIITTNDERELPAAFLRRCVVLTLPAPDHKRLVEIAQRHLRTYKVAHEHPDPAGLARHLADELQKVRNEAALHGGRPPSTAEYLDTFFACLQLKIVVGDDQWAALCRMTLRKDDQPGWS</sequence>
<dbReference type="Proteomes" id="UP001595867">
    <property type="component" value="Unassembled WGS sequence"/>
</dbReference>
<reference evidence="3" key="1">
    <citation type="journal article" date="2019" name="Int. J. Syst. Evol. Microbiol.">
        <title>The Global Catalogue of Microorganisms (GCM) 10K type strain sequencing project: providing services to taxonomists for standard genome sequencing and annotation.</title>
        <authorList>
            <consortium name="The Broad Institute Genomics Platform"/>
            <consortium name="The Broad Institute Genome Sequencing Center for Infectious Disease"/>
            <person name="Wu L."/>
            <person name="Ma J."/>
        </authorList>
    </citation>
    <scope>NUCLEOTIDE SEQUENCE [LARGE SCALE GENOMIC DNA]</scope>
    <source>
        <strain evidence="3">TBRC 5832</strain>
    </source>
</reference>
<evidence type="ECO:0000259" key="1">
    <source>
        <dbReference type="Pfam" id="PF07728"/>
    </source>
</evidence>
<dbReference type="InterPro" id="IPR011704">
    <property type="entry name" value="ATPase_dyneun-rel_AAA"/>
</dbReference>
<dbReference type="EMBL" id="JBHSBL010000019">
    <property type="protein sequence ID" value="MFC4068608.1"/>
    <property type="molecule type" value="Genomic_DNA"/>
</dbReference>
<name>A0ABV8J1V2_9ACTN</name>